<sequence length="491" mass="55679">MKYQNPVLRGFHPDPSICKVGDTYYLVTSTFEFLPGLPVYQSKDLLNWRLVSHVIDKSTAKYYPYSNLKNSLGAFAPTIRFHDGIFYIVCAFVPRGTFIVKTRNPSQGWSQPIWLKEGVGIDPSLTFLNDKCYLQMTEAGKIMQFLLDPDTGKILSEKKIISYGTGGRDPEGPHIYYQFGKFWLLLAEGGTRSGHMVTMQIADNIDGPYHSVLNNPILTNRDYKNELQCVGHADIVQIDEERFCLVALATRQPPHIHRTLLGRETILLPVTWDANKIEVNKNEKMGKATVNVAAPLKTNLQSHSEEDFTADNLLSVVGLPHYQLVKDELTLKANTLPLKMSQVSQLAPSFIGFAQTEFNGEFSFCLKAEELRASLAGLTVYKDDTHYFAVLYNNEQNIIQISKRDSDLKIEQNLKVKLKGKIIRFILKMRQENYCVILKDNETEIAKTSMLTRHFTNEVSDSPFTGVVIGLRAIGQTDVKFYSINLRYENL</sequence>
<evidence type="ECO:0000256" key="3">
    <source>
        <dbReference type="ARBA" id="ARBA00023295"/>
    </source>
</evidence>
<evidence type="ECO:0000256" key="4">
    <source>
        <dbReference type="RuleBase" id="RU361187"/>
    </source>
</evidence>
<dbReference type="InterPro" id="IPR006710">
    <property type="entry name" value="Glyco_hydro_43"/>
</dbReference>
<dbReference type="PANTHER" id="PTHR42812:SF12">
    <property type="entry name" value="BETA-XYLOSIDASE-RELATED"/>
    <property type="match status" value="1"/>
</dbReference>
<evidence type="ECO:0000256" key="1">
    <source>
        <dbReference type="ARBA" id="ARBA00009865"/>
    </source>
</evidence>
<evidence type="ECO:0000313" key="6">
    <source>
        <dbReference type="EMBL" id="PXY85178.1"/>
    </source>
</evidence>
<dbReference type="InterPro" id="IPR041542">
    <property type="entry name" value="GH43_C2"/>
</dbReference>
<dbReference type="Pfam" id="PF17851">
    <property type="entry name" value="GH43_C2"/>
    <property type="match status" value="1"/>
</dbReference>
<dbReference type="SUPFAM" id="SSF75005">
    <property type="entry name" value="Arabinanase/levansucrase/invertase"/>
    <property type="match status" value="1"/>
</dbReference>
<protein>
    <recommendedName>
        <fullName evidence="5">Beta-xylosidase C-terminal Concanavalin A-like domain-containing protein</fullName>
    </recommendedName>
</protein>
<dbReference type="Gene3D" id="2.60.120.200">
    <property type="match status" value="1"/>
</dbReference>
<organism evidence="6 7">
    <name type="scientific">Lactobacillus melliventris</name>
    <dbReference type="NCBI Taxonomy" id="1218507"/>
    <lineage>
        <taxon>Bacteria</taxon>
        <taxon>Bacillati</taxon>
        <taxon>Bacillota</taxon>
        <taxon>Bacilli</taxon>
        <taxon>Lactobacillales</taxon>
        <taxon>Lactobacillaceae</taxon>
        <taxon>Lactobacillus</taxon>
    </lineage>
</organism>
<dbReference type="Proteomes" id="UP000247698">
    <property type="component" value="Unassembled WGS sequence"/>
</dbReference>
<dbReference type="RefSeq" id="WP_110446589.1">
    <property type="nucleotide sequence ID" value="NZ_QGLG01000002.1"/>
</dbReference>
<dbReference type="PANTHER" id="PTHR42812">
    <property type="entry name" value="BETA-XYLOSIDASE"/>
    <property type="match status" value="1"/>
</dbReference>
<proteinExistence type="inferred from homology"/>
<comment type="caution">
    <text evidence="6">The sequence shown here is derived from an EMBL/GenBank/DDBJ whole genome shotgun (WGS) entry which is preliminary data.</text>
</comment>
<comment type="similarity">
    <text evidence="1 4">Belongs to the glycosyl hydrolase 43 family.</text>
</comment>
<evidence type="ECO:0000313" key="7">
    <source>
        <dbReference type="Proteomes" id="UP000247698"/>
    </source>
</evidence>
<dbReference type="InterPro" id="IPR023296">
    <property type="entry name" value="Glyco_hydro_beta-prop_sf"/>
</dbReference>
<feature type="domain" description="Beta-xylosidase C-terminal Concanavalin A-like" evidence="5">
    <location>
        <begin position="328"/>
        <end position="477"/>
    </location>
</feature>
<keyword evidence="3 4" id="KW-0326">Glycosidase</keyword>
<evidence type="ECO:0000256" key="2">
    <source>
        <dbReference type="ARBA" id="ARBA00022801"/>
    </source>
</evidence>
<name>A0ABX5N252_9LACO</name>
<dbReference type="CDD" id="cd18617">
    <property type="entry name" value="GH43_XynB-like"/>
    <property type="match status" value="1"/>
</dbReference>
<keyword evidence="7" id="KW-1185">Reference proteome</keyword>
<reference evidence="6 7" key="1">
    <citation type="submission" date="2018-05" db="EMBL/GenBank/DDBJ databases">
        <title>Reference genomes for bee gut microbiota database.</title>
        <authorList>
            <person name="Ellegaard K.M."/>
        </authorList>
    </citation>
    <scope>NUCLEOTIDE SEQUENCE [LARGE SCALE GENOMIC DNA]</scope>
    <source>
        <strain evidence="6 7">ESL0184</strain>
    </source>
</reference>
<dbReference type="InterPro" id="IPR051795">
    <property type="entry name" value="Glycosyl_Hydrlase_43"/>
</dbReference>
<keyword evidence="2 4" id="KW-0378">Hydrolase</keyword>
<accession>A0ABX5N252</accession>
<evidence type="ECO:0000259" key="5">
    <source>
        <dbReference type="Pfam" id="PF17851"/>
    </source>
</evidence>
<gene>
    <name evidence="6" type="ORF">DK873_08585</name>
</gene>
<dbReference type="SUPFAM" id="SSF49899">
    <property type="entry name" value="Concanavalin A-like lectins/glucanases"/>
    <property type="match status" value="1"/>
</dbReference>
<dbReference type="EMBL" id="QGLG01000002">
    <property type="protein sequence ID" value="PXY85178.1"/>
    <property type="molecule type" value="Genomic_DNA"/>
</dbReference>
<dbReference type="InterPro" id="IPR013320">
    <property type="entry name" value="ConA-like_dom_sf"/>
</dbReference>
<dbReference type="Pfam" id="PF04616">
    <property type="entry name" value="Glyco_hydro_43"/>
    <property type="match status" value="1"/>
</dbReference>
<dbReference type="Gene3D" id="2.115.10.20">
    <property type="entry name" value="Glycosyl hydrolase domain, family 43"/>
    <property type="match status" value="1"/>
</dbReference>